<dbReference type="SMART" id="SM00530">
    <property type="entry name" value="HTH_XRE"/>
    <property type="match status" value="1"/>
</dbReference>
<evidence type="ECO:0000259" key="2">
    <source>
        <dbReference type="PROSITE" id="PS50943"/>
    </source>
</evidence>
<evidence type="ECO:0000313" key="4">
    <source>
        <dbReference type="Proteomes" id="UP001432292"/>
    </source>
</evidence>
<gene>
    <name evidence="3" type="ORF">OG727_15665</name>
</gene>
<proteinExistence type="predicted"/>
<feature type="region of interest" description="Disordered" evidence="1">
    <location>
        <begin position="86"/>
        <end position="117"/>
    </location>
</feature>
<accession>A0ABZ1VJZ7</accession>
<dbReference type="SUPFAM" id="SSF47413">
    <property type="entry name" value="lambda repressor-like DNA-binding domains"/>
    <property type="match status" value="1"/>
</dbReference>
<dbReference type="RefSeq" id="WP_246295546.1">
    <property type="nucleotide sequence ID" value="NZ_BAAATH010000021.1"/>
</dbReference>
<sequence>MLTRCGYRTSGACPVAGSGLTLGKTIAKARRRKGWLQRDLAALIGRSESWVSQVERDVIPVNSLEALRQISDALDISLAELLAVEPTPGRPPVSARRRTGSTRVDRNLGPEEGDDPVRRRELLAAAAVVFTTPLAGATPAEASTLAPLEDHLLYGAATVPKRSEVSPAASLPR</sequence>
<dbReference type="GeneID" id="96637547"/>
<dbReference type="PROSITE" id="PS50943">
    <property type="entry name" value="HTH_CROC1"/>
    <property type="match status" value="1"/>
</dbReference>
<reference evidence="3" key="1">
    <citation type="submission" date="2022-10" db="EMBL/GenBank/DDBJ databases">
        <title>The complete genomes of actinobacterial strains from the NBC collection.</title>
        <authorList>
            <person name="Joergensen T.S."/>
            <person name="Alvarez Arevalo M."/>
            <person name="Sterndorff E.B."/>
            <person name="Faurdal D."/>
            <person name="Vuksanovic O."/>
            <person name="Mourched A.-S."/>
            <person name="Charusanti P."/>
            <person name="Shaw S."/>
            <person name="Blin K."/>
            <person name="Weber T."/>
        </authorList>
    </citation>
    <scope>NUCLEOTIDE SEQUENCE</scope>
    <source>
        <strain evidence="3">NBC_01256</strain>
    </source>
</reference>
<dbReference type="CDD" id="cd00093">
    <property type="entry name" value="HTH_XRE"/>
    <property type="match status" value="1"/>
</dbReference>
<keyword evidence="4" id="KW-1185">Reference proteome</keyword>
<evidence type="ECO:0000313" key="3">
    <source>
        <dbReference type="EMBL" id="WUS23587.1"/>
    </source>
</evidence>
<dbReference type="EMBL" id="CP108473">
    <property type="protein sequence ID" value="WUS23587.1"/>
    <property type="molecule type" value="Genomic_DNA"/>
</dbReference>
<feature type="compositionally biased region" description="Basic and acidic residues" evidence="1">
    <location>
        <begin position="103"/>
        <end position="117"/>
    </location>
</feature>
<feature type="domain" description="HTH cro/C1-type" evidence="2">
    <location>
        <begin position="26"/>
        <end position="81"/>
    </location>
</feature>
<dbReference type="Gene3D" id="1.10.260.40">
    <property type="entry name" value="lambda repressor-like DNA-binding domains"/>
    <property type="match status" value="1"/>
</dbReference>
<organism evidence="3 4">
    <name type="scientific">Streptomyces caniferus</name>
    <dbReference type="NCBI Taxonomy" id="285557"/>
    <lineage>
        <taxon>Bacteria</taxon>
        <taxon>Bacillati</taxon>
        <taxon>Actinomycetota</taxon>
        <taxon>Actinomycetes</taxon>
        <taxon>Kitasatosporales</taxon>
        <taxon>Streptomycetaceae</taxon>
        <taxon>Streptomyces</taxon>
    </lineage>
</organism>
<evidence type="ECO:0000256" key="1">
    <source>
        <dbReference type="SAM" id="MobiDB-lite"/>
    </source>
</evidence>
<dbReference type="InterPro" id="IPR001387">
    <property type="entry name" value="Cro/C1-type_HTH"/>
</dbReference>
<dbReference type="Pfam" id="PF13560">
    <property type="entry name" value="HTH_31"/>
    <property type="match status" value="1"/>
</dbReference>
<dbReference type="Proteomes" id="UP001432292">
    <property type="component" value="Chromosome"/>
</dbReference>
<dbReference type="InterPro" id="IPR010982">
    <property type="entry name" value="Lambda_DNA-bd_dom_sf"/>
</dbReference>
<protein>
    <submittedName>
        <fullName evidence="3">Helix-turn-helix domain-containing protein</fullName>
    </submittedName>
</protein>
<name>A0ABZ1VJZ7_9ACTN</name>